<dbReference type="HOGENOM" id="CLU_001937_0_0_1"/>
<feature type="compositionally biased region" description="Basic and acidic residues" evidence="5">
    <location>
        <begin position="1878"/>
        <end position="1887"/>
    </location>
</feature>
<dbReference type="GO" id="GO:0006606">
    <property type="term" value="P:protein import into nucleus"/>
    <property type="evidence" value="ECO:0007669"/>
    <property type="project" value="InterPro"/>
</dbReference>
<dbReference type="GO" id="GO:0017056">
    <property type="term" value="F:structural constituent of nuclear pore"/>
    <property type="evidence" value="ECO:0007669"/>
    <property type="project" value="TreeGrafter"/>
</dbReference>
<sequence length="1887" mass="211790">MDAVQRELDAARAEIERKDIELDQAFQDKEAATVDLESTLESVRKELQHVKQEKEGLAVSRATLQTQLTTLSATQSTSSTEVESLRHRIEETEREKRDLVTVVSRLKDDGAQREGKPFSFYLNRMVNLRSTAEEIQTLRANLKQARQEHQNLETQLRELRSSETAMKFKVDTISQQLRLATEQASRASDELTAKVEEFARFRQSKHADLAKLQASHDALVQTHAGVESQFKALQSAHTAQSHHLTQALTRVQTLTGQLAEQEATYSSEAAGLKRLVEMMEAREAEAKAVVDSIERDWAAVNDKADRRETVLKEEIEEQRQRAEEAERKVEELETVLDRVDRGEFPIPSSVLDGATPSTPARRPGTPSMTSGTPDFLTQGMMGLSPTVAMASRAQRSGKTFTEVYADYVRLQEEFAKKSAEFDNMDRTLSAVLAQIEERAPILSQQRAEYERLQSEASQLASQLAQALSERDMYASASEENSQKLSKSSKENDLLQKQLDDLGRQLRVLLKEVGRLHDSSIPPDDELDLDENTRPAENIEAVITNNLVLFRSIPQLQEQNQKLLKIVRELGSKMESEEKEYRDALEKEQSEAVREAHEAIKQLQEQLESHKKSGEVTIQAYMKERDSLRAMLSRDRSTEQPPPMVNGDVHSELDSSGSHSHLEKELAEVHSQFEAYKAEMGVDSGRLREEVLTAQREAGRLGAALAKANAQVEFLNERHRMIQEQSIAQSRELDNMSKRNQQLYDQYTRIDIECNRVSEELLTANSITEQLRSECANLRAEKKIWESVQTRLVEENRILTVERSHLSDLMGNVQKMHSDLERSGENDRRRLENQIKMLENQTQDLRSQLSQEREALRHIDLQKDIEVKELQSRMEKASQEFAKTREALVAAETSKKHLEERVEDLVRQLQGNEEKLAVYERRATGVNGVAQRPDEDLTREQQLEAEVAELRSALKVAQVDLTAARSHVQQFQEISQANEAALATLNSTHDEYKAATDAELAKSTSEYNALQERFQTIQQELEQLSEKNLELRRSLETERIAWTQDRKTLEDTIVDMSASERNSENDRASRESEVRQQVERAKAAEDRYSREVMAHADALKVVDELKEQLSKSQHSLRTATTAYETAQAKLITSETSWKQQKDALDKEIADLNARCKDLGSQNGLLHQHLESVSSQAARIRQAADSTSDTAVGEPDSTDADAKYSELRAVITYLRREKEIVDLQLDLSKQETTRLKTQVDYLSHNLEETRRALSEERERAVETASSEAQHVELLERINQLTILRESNATLRADCDRHAKRARELDTMLKQISGELDPAKEQLRIAQAELEAKDHQIEHLEQESQRWKERNSQLLSKYDRIDPAEVQSLKDEIERLKVQKDELEKAISERDQRLTVQDEKAVSMQRTIDRNKEIGIQNNQKFRASFERFNAEKAQMTSEIDGLKAQIQALTSERDELKDRSRSAPTMASVHDLSEEVDALRRDKVTLEQSLADAQSRQASFNDVEATIATLREERDKLLAEKSSWNVPVSDGANQLDLQRQWDGEKAELIRSREDVIAQAKAATEQAQKAVEEAKNLRLSNEKFQAKIQDLSKGRAADSERAAAQQQAAVDAAVEKLRAELQVVSSSTSSDEVAARHARELQELEERLTTRHREELKAAVEAAIAQGQTHASVSSPDVDQAVQAAVAANEAKLKEQHEQELAGAVERGRMEQAAKTKLKDHQLVRAQAKLKELEGQMQELRKNGVIPQAPPPATTTAKPMAAAPASASTSKPAINAPAAAVAQRTLPRKPSLGHPTAEGLGRGRGAVRGVARGGLAIRGTAGVGRGAAPAASAPPADGTTGEVSIVGAAGKRAREEGETAPDDSLAKRLKPAEGSSKPVTLRRDRVPPPP</sequence>
<evidence type="ECO:0000313" key="9">
    <source>
        <dbReference type="Proteomes" id="UP000006352"/>
    </source>
</evidence>
<feature type="region of interest" description="Disordered" evidence="5">
    <location>
        <begin position="1816"/>
        <end position="1887"/>
    </location>
</feature>
<feature type="domain" description="NUA/TPR/MLP1-2-like" evidence="7">
    <location>
        <begin position="478"/>
        <end position="578"/>
    </location>
</feature>
<evidence type="ECO:0000259" key="7">
    <source>
        <dbReference type="Pfam" id="PF25785"/>
    </source>
</evidence>
<organism evidence="8 9">
    <name type="scientific">Fibroporia radiculosa</name>
    <dbReference type="NCBI Taxonomy" id="599839"/>
    <lineage>
        <taxon>Eukaryota</taxon>
        <taxon>Fungi</taxon>
        <taxon>Dikarya</taxon>
        <taxon>Basidiomycota</taxon>
        <taxon>Agaricomycotina</taxon>
        <taxon>Agaricomycetes</taxon>
        <taxon>Polyporales</taxon>
        <taxon>Fibroporiaceae</taxon>
        <taxon>Fibroporia</taxon>
    </lineage>
</organism>
<feature type="coiled-coil region" evidence="4">
    <location>
        <begin position="820"/>
        <end position="959"/>
    </location>
</feature>
<dbReference type="PANTHER" id="PTHR18898:SF2">
    <property type="entry name" value="NUCLEOPROTEIN TPR"/>
    <property type="match status" value="1"/>
</dbReference>
<dbReference type="OrthoDB" id="343070at2759"/>
<evidence type="ECO:0000256" key="2">
    <source>
        <dbReference type="ARBA" id="ARBA00023054"/>
    </source>
</evidence>
<feature type="coiled-coil region" evidence="4">
    <location>
        <begin position="1320"/>
        <end position="1390"/>
    </location>
</feature>
<gene>
    <name evidence="8" type="ORF">FIBRA_08460</name>
</gene>
<feature type="compositionally biased region" description="Low complexity" evidence="5">
    <location>
        <begin position="1751"/>
        <end position="1779"/>
    </location>
</feature>
<dbReference type="PANTHER" id="PTHR18898">
    <property type="entry name" value="NUCLEOPROTEIN TPR-RELATED"/>
    <property type="match status" value="1"/>
</dbReference>
<proteinExistence type="predicted"/>
<dbReference type="GO" id="GO:0006406">
    <property type="term" value="P:mRNA export from nucleus"/>
    <property type="evidence" value="ECO:0007669"/>
    <property type="project" value="TreeGrafter"/>
</dbReference>
<feature type="region of interest" description="Disordered" evidence="5">
    <location>
        <begin position="1175"/>
        <end position="1197"/>
    </location>
</feature>
<feature type="region of interest" description="Disordered" evidence="5">
    <location>
        <begin position="346"/>
        <end position="380"/>
    </location>
</feature>
<dbReference type="Pfam" id="PF25785">
    <property type="entry name" value="TPR"/>
    <property type="match status" value="1"/>
</dbReference>
<keyword evidence="9" id="KW-1185">Reference proteome</keyword>
<dbReference type="STRING" id="599839.J4GWU5"/>
<feature type="compositionally biased region" description="Low complexity" evidence="5">
    <location>
        <begin position="1816"/>
        <end position="1838"/>
    </location>
</feature>
<protein>
    <submittedName>
        <fullName evidence="8">Uncharacterized protein</fullName>
    </submittedName>
</protein>
<dbReference type="InterPro" id="IPR012929">
    <property type="entry name" value="Nucleoprot-TPR/MLP1-2_dom"/>
</dbReference>
<evidence type="ECO:0000256" key="3">
    <source>
        <dbReference type="ARBA" id="ARBA00023242"/>
    </source>
</evidence>
<dbReference type="Pfam" id="PF07926">
    <property type="entry name" value="TPR_MLP1_2"/>
    <property type="match status" value="1"/>
</dbReference>
<dbReference type="Proteomes" id="UP000006352">
    <property type="component" value="Unassembled WGS sequence"/>
</dbReference>
<feature type="coiled-coil region" evidence="4">
    <location>
        <begin position="276"/>
        <end position="342"/>
    </location>
</feature>
<feature type="region of interest" description="Disordered" evidence="5">
    <location>
        <begin position="470"/>
        <end position="491"/>
    </location>
</feature>
<feature type="coiled-coil region" evidence="4">
    <location>
        <begin position="1"/>
        <end position="190"/>
    </location>
</feature>
<feature type="region of interest" description="Disordered" evidence="5">
    <location>
        <begin position="1741"/>
        <end position="1802"/>
    </location>
</feature>
<reference evidence="8 9" key="1">
    <citation type="journal article" date="2012" name="Appl. Environ. Microbiol.">
        <title>Short-read sequencing for genomic analysis of the brown rot fungus Fibroporia radiculosa.</title>
        <authorList>
            <person name="Tang J.D."/>
            <person name="Perkins A.D."/>
            <person name="Sonstegard T.S."/>
            <person name="Schroeder S.G."/>
            <person name="Burgess S.C."/>
            <person name="Diehl S.V."/>
        </authorList>
    </citation>
    <scope>NUCLEOTIDE SEQUENCE [LARGE SCALE GENOMIC DNA]</scope>
    <source>
        <strain evidence="8 9">TFFH 294</strain>
    </source>
</reference>
<evidence type="ECO:0000256" key="5">
    <source>
        <dbReference type="SAM" id="MobiDB-lite"/>
    </source>
</evidence>
<feature type="coiled-coil region" evidence="4">
    <location>
        <begin position="992"/>
        <end position="1040"/>
    </location>
</feature>
<dbReference type="InterPro" id="IPR057974">
    <property type="entry name" value="NUA/TPR/MLP1-2-like_dom"/>
</dbReference>
<feature type="domain" description="Nucleoprotein TPR/MLP1-2" evidence="6">
    <location>
        <begin position="1046"/>
        <end position="1171"/>
    </location>
</feature>
<feature type="coiled-coil region" evidence="4">
    <location>
        <begin position="1550"/>
        <end position="1584"/>
    </location>
</feature>
<feature type="coiled-coil region" evidence="4">
    <location>
        <begin position="1133"/>
        <end position="1160"/>
    </location>
</feature>
<keyword evidence="2 4" id="KW-0175">Coiled coil</keyword>
<dbReference type="GeneID" id="24101115"/>
<dbReference type="RefSeq" id="XP_012185498.1">
    <property type="nucleotide sequence ID" value="XM_012330108.1"/>
</dbReference>
<name>J4GWU5_9APHY</name>
<dbReference type="InParanoid" id="J4GWU5"/>
<dbReference type="EMBL" id="HE797249">
    <property type="protein sequence ID" value="CCM06215.1"/>
    <property type="molecule type" value="Genomic_DNA"/>
</dbReference>
<feature type="region of interest" description="Disordered" evidence="5">
    <location>
        <begin position="1056"/>
        <end position="1077"/>
    </location>
</feature>
<comment type="subcellular location">
    <subcellularLocation>
        <location evidence="1">Nucleus</location>
    </subcellularLocation>
</comment>
<evidence type="ECO:0000256" key="4">
    <source>
        <dbReference type="SAM" id="Coils"/>
    </source>
</evidence>
<evidence type="ECO:0000313" key="8">
    <source>
        <dbReference type="EMBL" id="CCM06215.1"/>
    </source>
</evidence>
<feature type="coiled-coil region" evidence="4">
    <location>
        <begin position="559"/>
        <end position="612"/>
    </location>
</feature>
<keyword evidence="3" id="KW-0539">Nucleus</keyword>
<evidence type="ECO:0000256" key="1">
    <source>
        <dbReference type="ARBA" id="ARBA00004123"/>
    </source>
</evidence>
<accession>J4GWU5</accession>
<feature type="coiled-coil region" evidence="4">
    <location>
        <begin position="1423"/>
        <end position="1518"/>
    </location>
</feature>
<dbReference type="GO" id="GO:0005643">
    <property type="term" value="C:nuclear pore"/>
    <property type="evidence" value="ECO:0007669"/>
    <property type="project" value="TreeGrafter"/>
</dbReference>
<dbReference type="FunCoup" id="J4GWU5">
    <property type="interactions" value="168"/>
</dbReference>
<evidence type="ECO:0000259" key="6">
    <source>
        <dbReference type="Pfam" id="PF07926"/>
    </source>
</evidence>
<feature type="compositionally biased region" description="Basic and acidic residues" evidence="5">
    <location>
        <begin position="1060"/>
        <end position="1077"/>
    </location>
</feature>